<accession>A0A7Y9ZE93</accession>
<dbReference type="Proteomes" id="UP000547973">
    <property type="component" value="Unassembled WGS sequence"/>
</dbReference>
<keyword evidence="2" id="KW-1185">Reference proteome</keyword>
<dbReference type="RefSeq" id="WP_179398107.1">
    <property type="nucleotide sequence ID" value="NZ_BBRC01000011.1"/>
</dbReference>
<sequence length="57" mass="6455">MAPDYLDIGLGNDNEGELRAIYRRMGVQPDPFPGVGAVWRYAYDAHPRLDSDEFAQQ</sequence>
<evidence type="ECO:0000313" key="1">
    <source>
        <dbReference type="EMBL" id="NYI42638.1"/>
    </source>
</evidence>
<gene>
    <name evidence="1" type="ORF">BKA03_002757</name>
</gene>
<name>A0A7Y9ZE93_9MICO</name>
<comment type="caution">
    <text evidence="1">The sequence shown here is derived from an EMBL/GenBank/DDBJ whole genome shotgun (WGS) entry which is preliminary data.</text>
</comment>
<proteinExistence type="predicted"/>
<organism evidence="1 2">
    <name type="scientific">Demequina lutea</name>
    <dbReference type="NCBI Taxonomy" id="431489"/>
    <lineage>
        <taxon>Bacteria</taxon>
        <taxon>Bacillati</taxon>
        <taxon>Actinomycetota</taxon>
        <taxon>Actinomycetes</taxon>
        <taxon>Micrococcales</taxon>
        <taxon>Demequinaceae</taxon>
        <taxon>Demequina</taxon>
    </lineage>
</organism>
<dbReference type="EMBL" id="JACBZO010000001">
    <property type="protein sequence ID" value="NYI42638.1"/>
    <property type="molecule type" value="Genomic_DNA"/>
</dbReference>
<protein>
    <submittedName>
        <fullName evidence="1">Uncharacterized protein</fullName>
    </submittedName>
</protein>
<evidence type="ECO:0000313" key="2">
    <source>
        <dbReference type="Proteomes" id="UP000547973"/>
    </source>
</evidence>
<dbReference type="AlphaFoldDB" id="A0A7Y9ZE93"/>
<reference evidence="1 2" key="1">
    <citation type="submission" date="2020-07" db="EMBL/GenBank/DDBJ databases">
        <title>Sequencing the genomes of 1000 actinobacteria strains.</title>
        <authorList>
            <person name="Klenk H.-P."/>
        </authorList>
    </citation>
    <scope>NUCLEOTIDE SEQUENCE [LARGE SCALE GENOMIC DNA]</scope>
    <source>
        <strain evidence="1 2">DSM 19970</strain>
    </source>
</reference>